<keyword evidence="1" id="KW-0472">Membrane</keyword>
<dbReference type="Proteomes" id="UP000198559">
    <property type="component" value="Unassembled WGS sequence"/>
</dbReference>
<evidence type="ECO:0000313" key="2">
    <source>
        <dbReference type="EMBL" id="SEH79037.1"/>
    </source>
</evidence>
<dbReference type="AlphaFoldDB" id="A0A1H6KYM5"/>
<keyword evidence="1" id="KW-1133">Transmembrane helix</keyword>
<gene>
    <name evidence="2" type="ORF">BAZSYMB_SCAFFOLD00027_18</name>
</gene>
<proteinExistence type="predicted"/>
<organism evidence="2 3">
    <name type="scientific">Bathymodiolus azoricus thioautotrophic gill symbiont</name>
    <dbReference type="NCBI Taxonomy" id="235205"/>
    <lineage>
        <taxon>Bacteria</taxon>
        <taxon>Pseudomonadati</taxon>
        <taxon>Pseudomonadota</taxon>
        <taxon>Gammaproteobacteria</taxon>
        <taxon>sulfur-oxidizing symbionts</taxon>
    </lineage>
</organism>
<protein>
    <submittedName>
        <fullName evidence="2">Uncharacterized protein</fullName>
    </submittedName>
</protein>
<reference evidence="3" key="1">
    <citation type="submission" date="2016-06" db="EMBL/GenBank/DDBJ databases">
        <authorList>
            <person name="Petersen J."/>
            <person name="Sayavedra L."/>
        </authorList>
    </citation>
    <scope>NUCLEOTIDE SEQUENCE [LARGE SCALE GENOMIC DNA]</scope>
    <source>
        <strain evidence="3">BazSymB</strain>
    </source>
</reference>
<accession>A0A1H6KYM5</accession>
<evidence type="ECO:0000313" key="3">
    <source>
        <dbReference type="Proteomes" id="UP000198559"/>
    </source>
</evidence>
<dbReference type="EMBL" id="CVUD02000140">
    <property type="protein sequence ID" value="SEH79037.1"/>
    <property type="molecule type" value="Genomic_DNA"/>
</dbReference>
<keyword evidence="1" id="KW-0812">Transmembrane</keyword>
<dbReference type="STRING" id="235205.BAZSYMB_SCAFFOLD00027_18"/>
<sequence>MKHKDLTLLNAIAPLDKKAKKQVWKDITGELELGLARKIKQTLKLWHTLLLLLPIVIFTSLAPNASTIILNAGDTGWDAILENQQLYIKAVSPMVVGKNEVCVLWIKKNGQIFKITELPDSGVKNVTLGKTMLANFKQAMVIISIENKAHITMPKKMEYTKHL</sequence>
<evidence type="ECO:0000256" key="1">
    <source>
        <dbReference type="SAM" id="Phobius"/>
    </source>
</evidence>
<name>A0A1H6KYM5_9GAMM</name>
<feature type="transmembrane region" description="Helical" evidence="1">
    <location>
        <begin position="45"/>
        <end position="62"/>
    </location>
</feature>